<gene>
    <name evidence="2" type="ORF">BDZ94DRAFT_1319711</name>
</gene>
<keyword evidence="3" id="KW-1185">Reference proteome</keyword>
<feature type="transmembrane region" description="Helical" evidence="1">
    <location>
        <begin position="153"/>
        <end position="170"/>
    </location>
</feature>
<feature type="transmembrane region" description="Helical" evidence="1">
    <location>
        <begin position="177"/>
        <end position="197"/>
    </location>
</feature>
<evidence type="ECO:0000313" key="2">
    <source>
        <dbReference type="EMBL" id="KAF9466060.1"/>
    </source>
</evidence>
<feature type="transmembrane region" description="Helical" evidence="1">
    <location>
        <begin position="104"/>
        <end position="122"/>
    </location>
</feature>
<feature type="transmembrane region" description="Helical" evidence="1">
    <location>
        <begin position="32"/>
        <end position="50"/>
    </location>
</feature>
<evidence type="ECO:0000256" key="1">
    <source>
        <dbReference type="SAM" id="Phobius"/>
    </source>
</evidence>
<name>A0A9P6CL75_9AGAR</name>
<accession>A0A9P6CL75</accession>
<keyword evidence="1" id="KW-0472">Membrane</keyword>
<keyword evidence="1" id="KW-0812">Transmembrane</keyword>
<dbReference type="EMBL" id="MU150243">
    <property type="protein sequence ID" value="KAF9466060.1"/>
    <property type="molecule type" value="Genomic_DNA"/>
</dbReference>
<dbReference type="Proteomes" id="UP000807353">
    <property type="component" value="Unassembled WGS sequence"/>
</dbReference>
<feature type="transmembrane region" description="Helical" evidence="1">
    <location>
        <begin position="129"/>
        <end position="147"/>
    </location>
</feature>
<reference evidence="2" key="1">
    <citation type="submission" date="2020-11" db="EMBL/GenBank/DDBJ databases">
        <authorList>
            <consortium name="DOE Joint Genome Institute"/>
            <person name="Ahrendt S."/>
            <person name="Riley R."/>
            <person name="Andreopoulos W."/>
            <person name="Labutti K."/>
            <person name="Pangilinan J."/>
            <person name="Ruiz-Duenas F.J."/>
            <person name="Barrasa J.M."/>
            <person name="Sanchez-Garcia M."/>
            <person name="Camarero S."/>
            <person name="Miyauchi S."/>
            <person name="Serrano A."/>
            <person name="Linde D."/>
            <person name="Babiker R."/>
            <person name="Drula E."/>
            <person name="Ayuso-Fernandez I."/>
            <person name="Pacheco R."/>
            <person name="Padilla G."/>
            <person name="Ferreira P."/>
            <person name="Barriuso J."/>
            <person name="Kellner H."/>
            <person name="Castanera R."/>
            <person name="Alfaro M."/>
            <person name="Ramirez L."/>
            <person name="Pisabarro A.G."/>
            <person name="Kuo A."/>
            <person name="Tritt A."/>
            <person name="Lipzen A."/>
            <person name="He G."/>
            <person name="Yan M."/>
            <person name="Ng V."/>
            <person name="Cullen D."/>
            <person name="Martin F."/>
            <person name="Rosso M.-N."/>
            <person name="Henrissat B."/>
            <person name="Hibbett D."/>
            <person name="Martinez A.T."/>
            <person name="Grigoriev I.V."/>
        </authorList>
    </citation>
    <scope>NUCLEOTIDE SEQUENCE</scope>
    <source>
        <strain evidence="2">CBS 247.69</strain>
    </source>
</reference>
<dbReference type="Pfam" id="PF13398">
    <property type="entry name" value="Peptidase_M50B"/>
    <property type="match status" value="1"/>
</dbReference>
<sequence>MATRPPIAPPLSSGVPTPGSFNPIMPSGDQVVVIYVLVAMAVIIFGFWNVPIVRNCINPLKLFTIGWHELCHIFAAILSGGRILKITIDPHIGGATIVEGGNPAFTLASGYIGSTLLGGLFVLAGWDTLVAKVMSFVLGIGLIMPLALVRDKLTIILTILYEALLVGFWFIDHGQALRWYCLFVGMMNVLFVVWDVADDRFFHKTNDSDATQFSILFPRIGPHIWAAFWILFEIGVLAAFVILGISAFKLTKEEMDAQAASFLPTRK</sequence>
<proteinExistence type="predicted"/>
<protein>
    <submittedName>
        <fullName evidence="2">Peptidase M50B-like-domain-containing protein</fullName>
    </submittedName>
</protein>
<evidence type="ECO:0000313" key="3">
    <source>
        <dbReference type="Proteomes" id="UP000807353"/>
    </source>
</evidence>
<dbReference type="InterPro" id="IPR049500">
    <property type="entry name" value="Peptidase_M50B-like"/>
</dbReference>
<comment type="caution">
    <text evidence="2">The sequence shown here is derived from an EMBL/GenBank/DDBJ whole genome shotgun (WGS) entry which is preliminary data.</text>
</comment>
<feature type="transmembrane region" description="Helical" evidence="1">
    <location>
        <begin position="62"/>
        <end position="84"/>
    </location>
</feature>
<organism evidence="2 3">
    <name type="scientific">Collybia nuda</name>
    <dbReference type="NCBI Taxonomy" id="64659"/>
    <lineage>
        <taxon>Eukaryota</taxon>
        <taxon>Fungi</taxon>
        <taxon>Dikarya</taxon>
        <taxon>Basidiomycota</taxon>
        <taxon>Agaricomycotina</taxon>
        <taxon>Agaricomycetes</taxon>
        <taxon>Agaricomycetidae</taxon>
        <taxon>Agaricales</taxon>
        <taxon>Tricholomatineae</taxon>
        <taxon>Clitocybaceae</taxon>
        <taxon>Collybia</taxon>
    </lineage>
</organism>
<dbReference type="PANTHER" id="PTHR33979:SF2">
    <property type="entry name" value="PEPTIDASE M50B-LIKE-DOMAIN-CONTAINING PROTEIN"/>
    <property type="match status" value="1"/>
</dbReference>
<keyword evidence="1" id="KW-1133">Transmembrane helix</keyword>
<feature type="transmembrane region" description="Helical" evidence="1">
    <location>
        <begin position="224"/>
        <end position="248"/>
    </location>
</feature>
<dbReference type="OrthoDB" id="40823at2759"/>
<dbReference type="AlphaFoldDB" id="A0A9P6CL75"/>
<dbReference type="PANTHER" id="PTHR33979">
    <property type="entry name" value="OS02G0221600 PROTEIN"/>
    <property type="match status" value="1"/>
</dbReference>